<dbReference type="InterPro" id="IPR042121">
    <property type="entry name" value="MutL_C_regsub"/>
</dbReference>
<dbReference type="SUPFAM" id="SSF54211">
    <property type="entry name" value="Ribosomal protein S5 domain 2-like"/>
    <property type="match status" value="1"/>
</dbReference>
<organism evidence="8">
    <name type="scientific">Chaetoceros debilis</name>
    <dbReference type="NCBI Taxonomy" id="122233"/>
    <lineage>
        <taxon>Eukaryota</taxon>
        <taxon>Sar</taxon>
        <taxon>Stramenopiles</taxon>
        <taxon>Ochrophyta</taxon>
        <taxon>Bacillariophyta</taxon>
        <taxon>Coscinodiscophyceae</taxon>
        <taxon>Chaetocerotophycidae</taxon>
        <taxon>Chaetocerotales</taxon>
        <taxon>Chaetocerotaceae</taxon>
        <taxon>Chaetoceros</taxon>
    </lineage>
</organism>
<dbReference type="PANTHER" id="PTHR10073">
    <property type="entry name" value="DNA MISMATCH REPAIR PROTEIN MLH, PMS, MUTL"/>
    <property type="match status" value="1"/>
</dbReference>
<dbReference type="Pfam" id="PF08676">
    <property type="entry name" value="MutL_C"/>
    <property type="match status" value="1"/>
</dbReference>
<evidence type="ECO:0000259" key="7">
    <source>
        <dbReference type="SMART" id="SM01340"/>
    </source>
</evidence>
<dbReference type="Pfam" id="PF01119">
    <property type="entry name" value="DNA_mis_repair"/>
    <property type="match status" value="1"/>
</dbReference>
<feature type="compositionally biased region" description="Basic and acidic residues" evidence="5">
    <location>
        <begin position="603"/>
        <end position="620"/>
    </location>
</feature>
<reference evidence="8" key="1">
    <citation type="submission" date="2021-01" db="EMBL/GenBank/DDBJ databases">
        <authorList>
            <person name="Corre E."/>
            <person name="Pelletier E."/>
            <person name="Niang G."/>
            <person name="Scheremetjew M."/>
            <person name="Finn R."/>
            <person name="Kale V."/>
            <person name="Holt S."/>
            <person name="Cochrane G."/>
            <person name="Meng A."/>
            <person name="Brown T."/>
            <person name="Cohen L."/>
        </authorList>
    </citation>
    <scope>NUCLEOTIDE SEQUENCE</scope>
    <source>
        <strain evidence="8">MM31A-1</strain>
    </source>
</reference>
<dbReference type="InterPro" id="IPR038973">
    <property type="entry name" value="MutL/Mlh/Pms-like"/>
</dbReference>
<evidence type="ECO:0008006" key="9">
    <source>
        <dbReference type="Google" id="ProtNLM"/>
    </source>
</evidence>
<feature type="region of interest" description="Disordered" evidence="5">
    <location>
        <begin position="456"/>
        <end position="480"/>
    </location>
</feature>
<dbReference type="InterPro" id="IPR020568">
    <property type="entry name" value="Ribosomal_Su5_D2-typ_SF"/>
</dbReference>
<dbReference type="AlphaFoldDB" id="A0A7S3PWN4"/>
<dbReference type="Gene3D" id="3.30.565.10">
    <property type="entry name" value="Histidine kinase-like ATPase, C-terminal domain"/>
    <property type="match status" value="1"/>
</dbReference>
<feature type="region of interest" description="Disordered" evidence="5">
    <location>
        <begin position="674"/>
        <end position="696"/>
    </location>
</feature>
<dbReference type="InterPro" id="IPR014790">
    <property type="entry name" value="MutL_C"/>
</dbReference>
<dbReference type="SUPFAM" id="SSF118116">
    <property type="entry name" value="DNA mismatch repair protein MutL"/>
    <property type="match status" value="1"/>
</dbReference>
<gene>
    <name evidence="8" type="ORF">CDEB00056_LOCUS2858</name>
</gene>
<accession>A0A7S3PWN4</accession>
<dbReference type="Gene3D" id="3.30.1540.20">
    <property type="entry name" value="MutL, C-terminal domain, dimerisation subdomain"/>
    <property type="match status" value="1"/>
</dbReference>
<evidence type="ECO:0000256" key="4">
    <source>
        <dbReference type="ARBA" id="ARBA00023204"/>
    </source>
</evidence>
<dbReference type="SMART" id="SM00853">
    <property type="entry name" value="MutL_C"/>
    <property type="match status" value="1"/>
</dbReference>
<dbReference type="InterPro" id="IPR002099">
    <property type="entry name" value="MutL/Mlh/PMS"/>
</dbReference>
<evidence type="ECO:0000259" key="6">
    <source>
        <dbReference type="SMART" id="SM00853"/>
    </source>
</evidence>
<evidence type="ECO:0000256" key="3">
    <source>
        <dbReference type="ARBA" id="ARBA00022763"/>
    </source>
</evidence>
<comment type="subcellular location">
    <subcellularLocation>
        <location evidence="1">Plastid</location>
        <location evidence="1">Chloroplast</location>
    </subcellularLocation>
</comment>
<proteinExistence type="inferred from homology"/>
<evidence type="ECO:0000256" key="2">
    <source>
        <dbReference type="ARBA" id="ARBA00006082"/>
    </source>
</evidence>
<evidence type="ECO:0000313" key="8">
    <source>
        <dbReference type="EMBL" id="CAE0458017.1"/>
    </source>
</evidence>
<evidence type="ECO:0000256" key="1">
    <source>
        <dbReference type="ARBA" id="ARBA00004229"/>
    </source>
</evidence>
<sequence length="1013" mass="112117">MSNSDSDSDSDIDAEGLIAPIQQHDIRRIVAGQVVSDLASSVKELVDNALDADATGINIRLFNQGLDVIEVSDDGCGVPQDSRPLLAMKHATSKLRTFDELYQDSFSKQLGFRGEALFSLANISQTLVVSTRTSSDTTGTKMEFKRDGYLNANSICDVPRKVGTTVAVVKLFNALPVRRADLIKRITAQRAKMLRLIQSYAVLCVGVRFNLIDIIGYPVGSSSCKTEVKMSTSEKCKSLSETVSAVLGYKFLAGLCDIRVDLDSIVKHSSDTKNWRIEGLVSKAPSAMNANKKIARDIQFFCVNGRPVELPKMSRVVADAWRNFEVTGGESKKRPACILQIFIPNSQFDINIAPDKREVMFSDENVINEALRKALVDLWSKNGGKFLANEVDNACNGKKRPAISGEVNSVFNSKKRMEAAIEVESAVNGDKRPVLSSEVDNSCNEKKRPAVSREIDRLPKGGSVPSKPIELEPTQSPVKRRRMQRRNAFVNHFSNIGKASTDFSLLIDDEALKDCQVLPTNPPLPISRASEGITSTNPAWGRRETHTHSEEAKGIESVDQKSHEDHKRWNQMKLHFNSPESSSSQREEIEAIRDVTKMSMTKIDDLESSSKKDSSAEKASKRQLLFNSKGESEEVLISSRKSDRDNKAGKMKQCNNRANLSQFASSGNIAQSSSIDRTIKTTSKRSIEKRSSAPLEHCVQNTQTDLVLKSGGDAGECSDSSNMKTNESQTRSGDTKDEIIWDKFDTSSVIRKSRMARKIKTKRELSRDQVKASWKKNGGNADNGDVENKTLSLTKDDFLSMTVIGQFNLGFLLAFGHDGQLWILDQHACDEIYNFEKLCKETKIHEQNLIAPLPLELSPSEELCIREHMDVFESNGFRFLYNEANAPRHRLCLTALPYSGSGGDGKKAYQFGIDDVSALCSLLGADGGSFSSESMGNNAVRRHAGTGGAIIRLPKSVAMFASRACRSSVMIGDHLSRKKMEIIITRLRELDQPWNCPHGRPTIRHIKCLISEL</sequence>
<dbReference type="GO" id="GO:0032389">
    <property type="term" value="C:MutLalpha complex"/>
    <property type="evidence" value="ECO:0007669"/>
    <property type="project" value="TreeGrafter"/>
</dbReference>
<feature type="region of interest" description="Disordered" evidence="5">
    <location>
        <begin position="709"/>
        <end position="734"/>
    </location>
</feature>
<dbReference type="InterPro" id="IPR037198">
    <property type="entry name" value="MutL_C_sf"/>
</dbReference>
<feature type="region of interest" description="Disordered" evidence="5">
    <location>
        <begin position="603"/>
        <end position="651"/>
    </location>
</feature>
<keyword evidence="3" id="KW-0227">DNA damage</keyword>
<dbReference type="NCBIfam" id="TIGR00585">
    <property type="entry name" value="mutl"/>
    <property type="match status" value="1"/>
</dbReference>
<dbReference type="InterPro" id="IPR013507">
    <property type="entry name" value="DNA_mismatch_S5_2-like"/>
</dbReference>
<feature type="domain" description="MutL C-terminal dimerisation" evidence="6">
    <location>
        <begin position="803"/>
        <end position="975"/>
    </location>
</feature>
<dbReference type="GO" id="GO:0006298">
    <property type="term" value="P:mismatch repair"/>
    <property type="evidence" value="ECO:0007669"/>
    <property type="project" value="InterPro"/>
</dbReference>
<dbReference type="GO" id="GO:0005524">
    <property type="term" value="F:ATP binding"/>
    <property type="evidence" value="ECO:0007669"/>
    <property type="project" value="InterPro"/>
</dbReference>
<dbReference type="EMBL" id="HBIO01004162">
    <property type="protein sequence ID" value="CAE0458017.1"/>
    <property type="molecule type" value="Transcribed_RNA"/>
</dbReference>
<dbReference type="PANTHER" id="PTHR10073:SF52">
    <property type="entry name" value="MISMATCH REPAIR ENDONUCLEASE PMS2"/>
    <property type="match status" value="1"/>
</dbReference>
<dbReference type="PROSITE" id="PS00058">
    <property type="entry name" value="DNA_MISMATCH_REPAIR_1"/>
    <property type="match status" value="1"/>
</dbReference>
<dbReference type="GO" id="GO:0030983">
    <property type="term" value="F:mismatched DNA binding"/>
    <property type="evidence" value="ECO:0007669"/>
    <property type="project" value="InterPro"/>
</dbReference>
<comment type="similarity">
    <text evidence="2">Belongs to the DNA mismatch repair MutL/HexB family.</text>
</comment>
<dbReference type="InterPro" id="IPR036890">
    <property type="entry name" value="HATPase_C_sf"/>
</dbReference>
<keyword evidence="4" id="KW-0234">DNA repair</keyword>
<dbReference type="Gene3D" id="3.30.1370.100">
    <property type="entry name" value="MutL, C-terminal domain, regulatory subdomain"/>
    <property type="match status" value="1"/>
</dbReference>
<dbReference type="InterPro" id="IPR014762">
    <property type="entry name" value="DNA_mismatch_repair_CS"/>
</dbReference>
<dbReference type="FunFam" id="3.30.565.10:FF:000003">
    <property type="entry name" value="DNA mismatch repair endonuclease MutL"/>
    <property type="match status" value="1"/>
</dbReference>
<dbReference type="FunFam" id="3.30.1370.100:FF:000001">
    <property type="entry name" value="Mismatch repair endonuclease pms1, putative"/>
    <property type="match status" value="1"/>
</dbReference>
<feature type="region of interest" description="Disordered" evidence="5">
    <location>
        <begin position="523"/>
        <end position="588"/>
    </location>
</feature>
<evidence type="ECO:0000256" key="5">
    <source>
        <dbReference type="SAM" id="MobiDB-lite"/>
    </source>
</evidence>
<feature type="compositionally biased region" description="Polar residues" evidence="5">
    <location>
        <begin position="718"/>
        <end position="732"/>
    </location>
</feature>
<dbReference type="SMART" id="SM01340">
    <property type="entry name" value="DNA_mis_repair"/>
    <property type="match status" value="1"/>
</dbReference>
<dbReference type="Pfam" id="PF13589">
    <property type="entry name" value="HATPase_c_3"/>
    <property type="match status" value="1"/>
</dbReference>
<dbReference type="GO" id="GO:0140664">
    <property type="term" value="F:ATP-dependent DNA damage sensor activity"/>
    <property type="evidence" value="ECO:0007669"/>
    <property type="project" value="InterPro"/>
</dbReference>
<dbReference type="SUPFAM" id="SSF55874">
    <property type="entry name" value="ATPase domain of HSP90 chaperone/DNA topoisomerase II/histidine kinase"/>
    <property type="match status" value="1"/>
</dbReference>
<feature type="compositionally biased region" description="Basic and acidic residues" evidence="5">
    <location>
        <begin position="541"/>
        <end position="568"/>
    </location>
</feature>
<dbReference type="GO" id="GO:0009507">
    <property type="term" value="C:chloroplast"/>
    <property type="evidence" value="ECO:0007669"/>
    <property type="project" value="UniProtKB-SubCell"/>
</dbReference>
<protein>
    <recommendedName>
        <fullName evidence="9">MutL C-terminal dimerisation domain-containing protein</fullName>
    </recommendedName>
</protein>
<dbReference type="InterPro" id="IPR042120">
    <property type="entry name" value="MutL_C_dimsub"/>
</dbReference>
<dbReference type="GO" id="GO:0016887">
    <property type="term" value="F:ATP hydrolysis activity"/>
    <property type="evidence" value="ECO:0007669"/>
    <property type="project" value="InterPro"/>
</dbReference>
<name>A0A7S3PWN4_9STRA</name>
<feature type="domain" description="DNA mismatch repair protein S5" evidence="7">
    <location>
        <begin position="243"/>
        <end position="380"/>
    </location>
</feature>
<dbReference type="Gene3D" id="3.30.230.10">
    <property type="match status" value="1"/>
</dbReference>
<dbReference type="InterPro" id="IPR014721">
    <property type="entry name" value="Ribsml_uS5_D2-typ_fold_subgr"/>
</dbReference>